<dbReference type="eggNOG" id="COG0745">
    <property type="taxonomic scope" value="Bacteria"/>
</dbReference>
<feature type="DNA-binding region" description="OmpR/PhoB-type" evidence="5">
    <location>
        <begin position="125"/>
        <end position="221"/>
    </location>
</feature>
<reference evidence="8 9" key="1">
    <citation type="journal article" date="2012" name="J. Bacteriol.">
        <title>Complete genome sequence of Pelagibacterium halotolerans B2T.</title>
        <authorList>
            <person name="Huo Y.Y."/>
            <person name="Cheng H."/>
            <person name="Han X.F."/>
            <person name="Jiang X.W."/>
            <person name="Sun C."/>
            <person name="Zhang X.Q."/>
            <person name="Zhu X.F."/>
            <person name="Liu Y.F."/>
            <person name="Li P.F."/>
            <person name="Ni P.X."/>
            <person name="Wu M."/>
        </authorList>
    </citation>
    <scope>NUCLEOTIDE SEQUENCE [LARGE SCALE GENOMIC DNA]</scope>
    <source>
        <strain evidence="9">DSM 22347 / JCM 15775 / CGMCC 1.7692 / B2</strain>
    </source>
</reference>
<dbReference type="SUPFAM" id="SSF52172">
    <property type="entry name" value="CheY-like"/>
    <property type="match status" value="1"/>
</dbReference>
<dbReference type="InterPro" id="IPR039420">
    <property type="entry name" value="WalR-like"/>
</dbReference>
<feature type="modified residue" description="4-aspartylphosphate" evidence="4">
    <location>
        <position position="52"/>
    </location>
</feature>
<keyword evidence="2 5" id="KW-0238">DNA-binding</keyword>
<dbReference type="Gene3D" id="3.40.50.2300">
    <property type="match status" value="1"/>
</dbReference>
<dbReference type="Gene3D" id="1.10.10.10">
    <property type="entry name" value="Winged helix-like DNA-binding domain superfamily/Winged helix DNA-binding domain"/>
    <property type="match status" value="1"/>
</dbReference>
<dbReference type="STRING" id="1082931.KKY_3809"/>
<dbReference type="AlphaFoldDB" id="G4RD41"/>
<evidence type="ECO:0000259" key="7">
    <source>
        <dbReference type="PROSITE" id="PS51755"/>
    </source>
</evidence>
<dbReference type="KEGG" id="phl:KKY_3809"/>
<evidence type="ECO:0000256" key="5">
    <source>
        <dbReference type="PROSITE-ProRule" id="PRU01091"/>
    </source>
</evidence>
<dbReference type="PANTHER" id="PTHR48111">
    <property type="entry name" value="REGULATOR OF RPOS"/>
    <property type="match status" value="1"/>
</dbReference>
<dbReference type="Pfam" id="PF00486">
    <property type="entry name" value="Trans_reg_C"/>
    <property type="match status" value="1"/>
</dbReference>
<evidence type="ECO:0000259" key="6">
    <source>
        <dbReference type="PROSITE" id="PS50110"/>
    </source>
</evidence>
<dbReference type="CDD" id="cd00383">
    <property type="entry name" value="trans_reg_C"/>
    <property type="match status" value="1"/>
</dbReference>
<dbReference type="SMART" id="SM00448">
    <property type="entry name" value="REC"/>
    <property type="match status" value="1"/>
</dbReference>
<keyword evidence="4" id="KW-0597">Phosphoprotein</keyword>
<dbReference type="GO" id="GO:0005829">
    <property type="term" value="C:cytosol"/>
    <property type="evidence" value="ECO:0007669"/>
    <property type="project" value="TreeGrafter"/>
</dbReference>
<keyword evidence="1" id="KW-0805">Transcription regulation</keyword>
<dbReference type="PATRIC" id="fig|1082931.4.peg.3760"/>
<dbReference type="PANTHER" id="PTHR48111:SF67">
    <property type="entry name" value="TRANSCRIPTIONAL REGULATORY PROTEIN TCTD"/>
    <property type="match status" value="1"/>
</dbReference>
<dbReference type="CDD" id="cd17624">
    <property type="entry name" value="REC_OmpR_PmrA-like"/>
    <property type="match status" value="1"/>
</dbReference>
<dbReference type="InterPro" id="IPR011006">
    <property type="entry name" value="CheY-like_superfamily"/>
</dbReference>
<dbReference type="SMART" id="SM00862">
    <property type="entry name" value="Trans_reg_C"/>
    <property type="match status" value="1"/>
</dbReference>
<dbReference type="Gene3D" id="6.10.250.690">
    <property type="match status" value="1"/>
</dbReference>
<feature type="domain" description="Response regulatory" evidence="6">
    <location>
        <begin position="3"/>
        <end position="117"/>
    </location>
</feature>
<dbReference type="InterPro" id="IPR001789">
    <property type="entry name" value="Sig_transdc_resp-reg_receiver"/>
</dbReference>
<evidence type="ECO:0000313" key="8">
    <source>
        <dbReference type="EMBL" id="AEQ53791.1"/>
    </source>
</evidence>
<dbReference type="Proteomes" id="UP000008850">
    <property type="component" value="Chromosome"/>
</dbReference>
<organism evidence="8 9">
    <name type="scientific">Pelagibacterium halotolerans (strain DSM 22347 / JCM 15775 / CGMCC 1.7692 / B2)</name>
    <dbReference type="NCBI Taxonomy" id="1082931"/>
    <lineage>
        <taxon>Bacteria</taxon>
        <taxon>Pseudomonadati</taxon>
        <taxon>Pseudomonadota</taxon>
        <taxon>Alphaproteobacteria</taxon>
        <taxon>Hyphomicrobiales</taxon>
        <taxon>Devosiaceae</taxon>
        <taxon>Pelagibacterium</taxon>
    </lineage>
</organism>
<dbReference type="InterPro" id="IPR001867">
    <property type="entry name" value="OmpR/PhoB-type_DNA-bd"/>
</dbReference>
<protein>
    <submittedName>
        <fullName evidence="8">Tricarboxylate transport transcriptional regulator TctD</fullName>
    </submittedName>
</protein>
<dbReference type="EMBL" id="CP003075">
    <property type="protein sequence ID" value="AEQ53791.1"/>
    <property type="molecule type" value="Genomic_DNA"/>
</dbReference>
<evidence type="ECO:0000256" key="1">
    <source>
        <dbReference type="ARBA" id="ARBA00023015"/>
    </source>
</evidence>
<sequence>MLRILLVEDTEDVGEAVVGAFERMGHAVDWQKTHAGSMDALAVQDYALVVLDVNLPDGSGFDILASLRAKRIETPVLVLTARALVDDRVDALDTGADDYLVKPFDFRELEARARALLRRSKGSGSATLSVGDVSLDPKTRTVTLSGHPVELTRREIALLEVMMGQPGRVFSKSELLDQLYGFESDAGPNAIELYIGRLRKKLANAKTQILTLRGMGYQIMAPRGTGR</sequence>
<evidence type="ECO:0000256" key="3">
    <source>
        <dbReference type="ARBA" id="ARBA00023163"/>
    </source>
</evidence>
<proteinExistence type="predicted"/>
<evidence type="ECO:0000256" key="4">
    <source>
        <dbReference type="PROSITE-ProRule" id="PRU00169"/>
    </source>
</evidence>
<dbReference type="GO" id="GO:0000156">
    <property type="term" value="F:phosphorelay response regulator activity"/>
    <property type="evidence" value="ECO:0007669"/>
    <property type="project" value="TreeGrafter"/>
</dbReference>
<dbReference type="PROSITE" id="PS51755">
    <property type="entry name" value="OMPR_PHOB"/>
    <property type="match status" value="1"/>
</dbReference>
<dbReference type="PROSITE" id="PS50110">
    <property type="entry name" value="RESPONSE_REGULATORY"/>
    <property type="match status" value="1"/>
</dbReference>
<keyword evidence="3" id="KW-0804">Transcription</keyword>
<accession>G4RD41</accession>
<gene>
    <name evidence="8" type="ordered locus">KKY_3809</name>
</gene>
<evidence type="ECO:0000313" key="9">
    <source>
        <dbReference type="Proteomes" id="UP000008850"/>
    </source>
</evidence>
<dbReference type="GO" id="GO:0032993">
    <property type="term" value="C:protein-DNA complex"/>
    <property type="evidence" value="ECO:0007669"/>
    <property type="project" value="TreeGrafter"/>
</dbReference>
<dbReference type="Pfam" id="PF00072">
    <property type="entry name" value="Response_reg"/>
    <property type="match status" value="1"/>
</dbReference>
<dbReference type="GO" id="GO:0000976">
    <property type="term" value="F:transcription cis-regulatory region binding"/>
    <property type="evidence" value="ECO:0007669"/>
    <property type="project" value="TreeGrafter"/>
</dbReference>
<dbReference type="HOGENOM" id="CLU_000445_30_1_5"/>
<name>G4RD41_PELHB</name>
<feature type="domain" description="OmpR/PhoB-type" evidence="7">
    <location>
        <begin position="125"/>
        <end position="221"/>
    </location>
</feature>
<keyword evidence="9" id="KW-1185">Reference proteome</keyword>
<dbReference type="GO" id="GO:0006355">
    <property type="term" value="P:regulation of DNA-templated transcription"/>
    <property type="evidence" value="ECO:0007669"/>
    <property type="project" value="InterPro"/>
</dbReference>
<dbReference type="InterPro" id="IPR036388">
    <property type="entry name" value="WH-like_DNA-bd_sf"/>
</dbReference>
<evidence type="ECO:0000256" key="2">
    <source>
        <dbReference type="ARBA" id="ARBA00023125"/>
    </source>
</evidence>